<evidence type="ECO:0000256" key="1">
    <source>
        <dbReference type="SAM" id="MobiDB-lite"/>
    </source>
</evidence>
<evidence type="ECO:0000313" key="2">
    <source>
        <dbReference type="EMBL" id="KAK3605618.1"/>
    </source>
</evidence>
<protein>
    <submittedName>
        <fullName evidence="2">Uncharacterized protein</fullName>
    </submittedName>
</protein>
<feature type="compositionally biased region" description="Basic and acidic residues" evidence="1">
    <location>
        <begin position="135"/>
        <end position="170"/>
    </location>
</feature>
<sequence>MALTPTTRTATTIEEQNLISVQQDDQVYFRAIKVKICLLGLNPGRNRGQKRKMEEEAKEEKNTSHYSCKYCFKGSPSISSMKNMSNFTMDTALAVNTVVTFIMNVSGLKKHIRIAHPEVHKTNLKILAKDGVLRKPNKKDVDKTSKASKIKEIKDIDKDPTEMMEADKEKNLRRKR</sequence>
<proteinExistence type="predicted"/>
<gene>
    <name evidence="2" type="ORF">CHS0354_027284</name>
</gene>
<reference evidence="2" key="3">
    <citation type="submission" date="2023-05" db="EMBL/GenBank/DDBJ databases">
        <authorList>
            <person name="Smith C.H."/>
        </authorList>
    </citation>
    <scope>NUCLEOTIDE SEQUENCE</scope>
    <source>
        <strain evidence="2">CHS0354</strain>
        <tissue evidence="2">Mantle</tissue>
    </source>
</reference>
<comment type="caution">
    <text evidence="2">The sequence shown here is derived from an EMBL/GenBank/DDBJ whole genome shotgun (WGS) entry which is preliminary data.</text>
</comment>
<dbReference type="Proteomes" id="UP001195483">
    <property type="component" value="Unassembled WGS sequence"/>
</dbReference>
<reference evidence="2" key="2">
    <citation type="journal article" date="2021" name="Genome Biol. Evol.">
        <title>Developing a high-quality reference genome for a parasitic bivalve with doubly uniparental inheritance (Bivalvia: Unionida).</title>
        <authorList>
            <person name="Smith C.H."/>
        </authorList>
    </citation>
    <scope>NUCLEOTIDE SEQUENCE</scope>
    <source>
        <strain evidence="2">CHS0354</strain>
        <tissue evidence="2">Mantle</tissue>
    </source>
</reference>
<feature type="region of interest" description="Disordered" evidence="1">
    <location>
        <begin position="135"/>
        <end position="176"/>
    </location>
</feature>
<accession>A0AAE0T9E2</accession>
<organism evidence="2 3">
    <name type="scientific">Potamilus streckersoni</name>
    <dbReference type="NCBI Taxonomy" id="2493646"/>
    <lineage>
        <taxon>Eukaryota</taxon>
        <taxon>Metazoa</taxon>
        <taxon>Spiralia</taxon>
        <taxon>Lophotrochozoa</taxon>
        <taxon>Mollusca</taxon>
        <taxon>Bivalvia</taxon>
        <taxon>Autobranchia</taxon>
        <taxon>Heteroconchia</taxon>
        <taxon>Palaeoheterodonta</taxon>
        <taxon>Unionida</taxon>
        <taxon>Unionoidea</taxon>
        <taxon>Unionidae</taxon>
        <taxon>Ambleminae</taxon>
        <taxon>Lampsilini</taxon>
        <taxon>Potamilus</taxon>
    </lineage>
</organism>
<keyword evidence="3" id="KW-1185">Reference proteome</keyword>
<dbReference type="AlphaFoldDB" id="A0AAE0T9E2"/>
<reference evidence="2" key="1">
    <citation type="journal article" date="2021" name="Genome Biol. Evol.">
        <title>A High-Quality Reference Genome for a Parasitic Bivalve with Doubly Uniparental Inheritance (Bivalvia: Unionida).</title>
        <authorList>
            <person name="Smith C.H."/>
        </authorList>
    </citation>
    <scope>NUCLEOTIDE SEQUENCE</scope>
    <source>
        <strain evidence="2">CHS0354</strain>
    </source>
</reference>
<dbReference type="EMBL" id="JAEAOA010001643">
    <property type="protein sequence ID" value="KAK3605618.1"/>
    <property type="molecule type" value="Genomic_DNA"/>
</dbReference>
<name>A0AAE0T9E2_9BIVA</name>
<evidence type="ECO:0000313" key="3">
    <source>
        <dbReference type="Proteomes" id="UP001195483"/>
    </source>
</evidence>